<keyword evidence="1" id="KW-0732">Signal</keyword>
<dbReference type="Pfam" id="PF23003">
    <property type="entry name" value="Fn1_2"/>
    <property type="match status" value="2"/>
</dbReference>
<feature type="signal peptide" evidence="1">
    <location>
        <begin position="1"/>
        <end position="18"/>
    </location>
</feature>
<organism evidence="3 4">
    <name type="scientific">Plectus sambesii</name>
    <dbReference type="NCBI Taxonomy" id="2011161"/>
    <lineage>
        <taxon>Eukaryota</taxon>
        <taxon>Metazoa</taxon>
        <taxon>Ecdysozoa</taxon>
        <taxon>Nematoda</taxon>
        <taxon>Chromadorea</taxon>
        <taxon>Plectida</taxon>
        <taxon>Plectina</taxon>
        <taxon>Plectoidea</taxon>
        <taxon>Plectidae</taxon>
        <taxon>Plectus</taxon>
    </lineage>
</organism>
<feature type="domain" description="Abnormal cell migration protein 18-like fibronectin type I" evidence="2">
    <location>
        <begin position="95"/>
        <end position="161"/>
    </location>
</feature>
<sequence length="394" mass="44206">MFLAFAVAIISIPAGIFSAPLARLPKRNCLGGRKHGTQVDLQDYWYFCNDGKLENRGCFAQHRKRVAIGEQHIEDGLETLCYEDEFTGELRLKYTGCSVDGELHGPNDFWNDPSNRLWYFCEQLGSESLRLNYGGCVWDEERIAKGKQIVRDGVVYTCHEKIADQEPGLRPSGCMHFAKRFNLGNTFETEDFWYTCELSADGTRGIKKARGCVHNGKRLEAGDRYSIGDVIFQCTLHPEPVHEPFGCVVKSDELDAPHFYPIGARWTAGYAPYKYQLECLRKDAHTTVQEAVACAYIDKASRKHVLELGCVDEIDGQAIACRRDEKGMLVYAINVRALVSPTRRQMAPSPRATTPVVERHGSEAEAPGELVFERRSVKHLSLSCRTVVSSVAMG</sequence>
<dbReference type="WBParaSite" id="PSAMB.scaffold2194size24695.g16891.t1">
    <property type="protein sequence ID" value="PSAMB.scaffold2194size24695.g16891.t1"/>
    <property type="gene ID" value="PSAMB.scaffold2194size24695.g16891"/>
</dbReference>
<evidence type="ECO:0000256" key="1">
    <source>
        <dbReference type="SAM" id="SignalP"/>
    </source>
</evidence>
<name>A0A914VNI6_9BILA</name>
<accession>A0A914VNI6</accession>
<evidence type="ECO:0000313" key="4">
    <source>
        <dbReference type="WBParaSite" id="PSAMB.scaffold2194size24695.g16891.t1"/>
    </source>
</evidence>
<feature type="domain" description="Abnormal cell migration protein 18-like fibronectin type I" evidence="2">
    <location>
        <begin position="172"/>
        <end position="240"/>
    </location>
</feature>
<evidence type="ECO:0000313" key="3">
    <source>
        <dbReference type="Proteomes" id="UP000887566"/>
    </source>
</evidence>
<feature type="chain" id="PRO_5036733038" description="Abnormal cell migration protein 18-like fibronectin type I domain-containing protein" evidence="1">
    <location>
        <begin position="19"/>
        <end position="394"/>
    </location>
</feature>
<proteinExistence type="predicted"/>
<keyword evidence="3" id="KW-1185">Reference proteome</keyword>
<protein>
    <recommendedName>
        <fullName evidence="2">Abnormal cell migration protein 18-like fibronectin type I domain-containing protein</fullName>
    </recommendedName>
</protein>
<dbReference type="InterPro" id="IPR055119">
    <property type="entry name" value="Mig18_Fn1"/>
</dbReference>
<evidence type="ECO:0000259" key="2">
    <source>
        <dbReference type="Pfam" id="PF23003"/>
    </source>
</evidence>
<reference evidence="4" key="1">
    <citation type="submission" date="2022-11" db="UniProtKB">
        <authorList>
            <consortium name="WormBaseParasite"/>
        </authorList>
    </citation>
    <scope>IDENTIFICATION</scope>
</reference>
<dbReference type="AlphaFoldDB" id="A0A914VNI6"/>
<dbReference type="Proteomes" id="UP000887566">
    <property type="component" value="Unplaced"/>
</dbReference>